<organism evidence="1">
    <name type="scientific">Arundo donax</name>
    <name type="common">Giant reed</name>
    <name type="synonym">Donax arundinaceus</name>
    <dbReference type="NCBI Taxonomy" id="35708"/>
    <lineage>
        <taxon>Eukaryota</taxon>
        <taxon>Viridiplantae</taxon>
        <taxon>Streptophyta</taxon>
        <taxon>Embryophyta</taxon>
        <taxon>Tracheophyta</taxon>
        <taxon>Spermatophyta</taxon>
        <taxon>Magnoliopsida</taxon>
        <taxon>Liliopsida</taxon>
        <taxon>Poales</taxon>
        <taxon>Poaceae</taxon>
        <taxon>PACMAD clade</taxon>
        <taxon>Arundinoideae</taxon>
        <taxon>Arundineae</taxon>
        <taxon>Arundo</taxon>
    </lineage>
</organism>
<name>A0A0A8ZBV3_ARUDO</name>
<accession>A0A0A8ZBV3</accession>
<sequence>MIFWTIVTTNIELYLYL</sequence>
<dbReference type="EMBL" id="GBRH01262777">
    <property type="protein sequence ID" value="JAD35118.1"/>
    <property type="molecule type" value="Transcribed_RNA"/>
</dbReference>
<protein>
    <submittedName>
        <fullName evidence="1">Uncharacterized protein</fullName>
    </submittedName>
</protein>
<proteinExistence type="predicted"/>
<dbReference type="AlphaFoldDB" id="A0A0A8ZBV3"/>
<reference evidence="1" key="1">
    <citation type="submission" date="2014-09" db="EMBL/GenBank/DDBJ databases">
        <authorList>
            <person name="Magalhaes I.L.F."/>
            <person name="Oliveira U."/>
            <person name="Santos F.R."/>
            <person name="Vidigal T.H.D.A."/>
            <person name="Brescovit A.D."/>
            <person name="Santos A.J."/>
        </authorList>
    </citation>
    <scope>NUCLEOTIDE SEQUENCE</scope>
    <source>
        <tissue evidence="1">Shoot tissue taken approximately 20 cm above the soil surface</tissue>
    </source>
</reference>
<reference evidence="1" key="2">
    <citation type="journal article" date="2015" name="Data Brief">
        <title>Shoot transcriptome of the giant reed, Arundo donax.</title>
        <authorList>
            <person name="Barrero R.A."/>
            <person name="Guerrero F.D."/>
            <person name="Moolhuijzen P."/>
            <person name="Goolsby J.A."/>
            <person name="Tidwell J."/>
            <person name="Bellgard S.E."/>
            <person name="Bellgard M.I."/>
        </authorList>
    </citation>
    <scope>NUCLEOTIDE SEQUENCE</scope>
    <source>
        <tissue evidence="1">Shoot tissue taken approximately 20 cm above the soil surface</tissue>
    </source>
</reference>
<evidence type="ECO:0000313" key="1">
    <source>
        <dbReference type="EMBL" id="JAD35118.1"/>
    </source>
</evidence>